<evidence type="ECO:0000313" key="3">
    <source>
        <dbReference type="Proteomes" id="UP001367508"/>
    </source>
</evidence>
<feature type="region of interest" description="Disordered" evidence="1">
    <location>
        <begin position="860"/>
        <end position="884"/>
    </location>
</feature>
<organism evidence="2 3">
    <name type="scientific">Canavalia gladiata</name>
    <name type="common">Sword bean</name>
    <name type="synonym">Dolichos gladiatus</name>
    <dbReference type="NCBI Taxonomy" id="3824"/>
    <lineage>
        <taxon>Eukaryota</taxon>
        <taxon>Viridiplantae</taxon>
        <taxon>Streptophyta</taxon>
        <taxon>Embryophyta</taxon>
        <taxon>Tracheophyta</taxon>
        <taxon>Spermatophyta</taxon>
        <taxon>Magnoliopsida</taxon>
        <taxon>eudicotyledons</taxon>
        <taxon>Gunneridae</taxon>
        <taxon>Pentapetalae</taxon>
        <taxon>rosids</taxon>
        <taxon>fabids</taxon>
        <taxon>Fabales</taxon>
        <taxon>Fabaceae</taxon>
        <taxon>Papilionoideae</taxon>
        <taxon>50 kb inversion clade</taxon>
        <taxon>NPAAA clade</taxon>
        <taxon>indigoferoid/millettioid clade</taxon>
        <taxon>Phaseoleae</taxon>
        <taxon>Canavalia</taxon>
    </lineage>
</organism>
<protein>
    <submittedName>
        <fullName evidence="2">Uncharacterized protein</fullName>
    </submittedName>
</protein>
<feature type="region of interest" description="Disordered" evidence="1">
    <location>
        <begin position="525"/>
        <end position="554"/>
    </location>
</feature>
<comment type="caution">
    <text evidence="2">The sequence shown here is derived from an EMBL/GenBank/DDBJ whole genome shotgun (WGS) entry which is preliminary data.</text>
</comment>
<dbReference type="PANTHER" id="PTHR37261:SF1">
    <property type="entry name" value="40S RIBOSOMAL PROTEIN S27"/>
    <property type="match status" value="1"/>
</dbReference>
<proteinExistence type="predicted"/>
<feature type="compositionally biased region" description="Basic and acidic residues" evidence="1">
    <location>
        <begin position="545"/>
        <end position="554"/>
    </location>
</feature>
<reference evidence="2 3" key="1">
    <citation type="submission" date="2024-01" db="EMBL/GenBank/DDBJ databases">
        <title>The genomes of 5 underutilized Papilionoideae crops provide insights into root nodulation and disease resistanc.</title>
        <authorList>
            <person name="Jiang F."/>
        </authorList>
    </citation>
    <scope>NUCLEOTIDE SEQUENCE [LARGE SCALE GENOMIC DNA]</scope>
    <source>
        <strain evidence="2">LVBAO_FW01</strain>
        <tissue evidence="2">Leaves</tissue>
    </source>
</reference>
<sequence>MEMEEGDWSSQSNWTIASGSLRDCITFQSSLSFVDDDEAATTTLPSNSTPLILHPPSSDSAPCEININFTGKHELRQVYVRSTARVYEIYCAPNLRTNNDYLCTVRCGVAVRDGEVLRSLPIQDLTDDNIKNEDDWVEVKVPDTPNFPSQTKPYINSTKNTQDLHEATAEIDDTNPCISVTLRLLSLQNKGCVYVEEIYVFADPVDSADSESHNENSSGSSLMTMFLPTLMQLSKTTGLSHLNALRKEEQHVSQDNLEAIHPNDSVIKTQLKEKASIIDWVGPPQPDTLYQVAKMESNSAAVPSQAAKMDSTCSFAPTKIAQMENNHSDVPFHMAKTECKHSAVTSEVAITKNNCGASSDGIGSVERVLEQLVSRMDRIEEICLSFQEKMVMPMNSIEARLQQVEQQLDTLTKKLQNYSLPSSCRISPPDASCIESDANSCQQQPGTLTKKLQNSALQSCCRISAPDASYFESDVNSCDNCLDCTVTRESGPDKKIHTEVTYISPHDMPDSANTTQLLPGLVVTAPEFPDGEDEEGNASGQEMNSSKDKSKPSIDDALSSALAKFLSSSLSSESPKYTKSLAVKAPEFSNEDDDDHESSNDIAKNDSVHVTDSEKCSHIQVLVSADISLESGKKVNTGSNDKYSKNTAQEAEEYDQFFGAEEDQDEVCIEAGNLDEHNPRMGFIDKDEEKNGKINGQKSELFSNISDISNELLDCQTPGGYSITQDGPSARTELTVATEVPKKPFHENIIENVLGFSLASSAVDFETSLLDVKFISQRSPVTELFLQDLLVETEETSSGDPSVKESNDDLFVKEQLKSNGDVSVEQQSNLISIEDGELVNPASDSHFAVDEDLCTSITAPVNIEGDNLPQPEDHKRKRDDSGLI</sequence>
<name>A0AAN9PW59_CANGL</name>
<accession>A0AAN9PW59</accession>
<keyword evidence="3" id="KW-1185">Reference proteome</keyword>
<evidence type="ECO:0000256" key="1">
    <source>
        <dbReference type="SAM" id="MobiDB-lite"/>
    </source>
</evidence>
<dbReference type="Proteomes" id="UP001367508">
    <property type="component" value="Unassembled WGS sequence"/>
</dbReference>
<gene>
    <name evidence="2" type="ORF">VNO77_35678</name>
</gene>
<dbReference type="AlphaFoldDB" id="A0AAN9PW59"/>
<feature type="region of interest" description="Disordered" evidence="1">
    <location>
        <begin position="588"/>
        <end position="610"/>
    </location>
</feature>
<evidence type="ECO:0000313" key="2">
    <source>
        <dbReference type="EMBL" id="KAK7312094.1"/>
    </source>
</evidence>
<feature type="compositionally biased region" description="Basic and acidic residues" evidence="1">
    <location>
        <begin position="597"/>
        <end position="610"/>
    </location>
</feature>
<dbReference type="EMBL" id="JAYMYQ010000009">
    <property type="protein sequence ID" value="KAK7312094.1"/>
    <property type="molecule type" value="Genomic_DNA"/>
</dbReference>
<dbReference type="PANTHER" id="PTHR37261">
    <property type="entry name" value="40S RIBOSOMAL PROTEIN S27"/>
    <property type="match status" value="1"/>
</dbReference>
<feature type="compositionally biased region" description="Basic and acidic residues" evidence="1">
    <location>
        <begin position="871"/>
        <end position="884"/>
    </location>
</feature>